<name>A0A1D3JGN6_PLAOA</name>
<sequence>MKEIDVSELPSVKFVEELKSKIDYDTVNSFVKNITADDEISAWITKFKSNIEEYFNNLPEKTSRSRDKYCRDFYYLTFDILKKIGSLRENPMSTHILRENVKDIRDKYYGYNPNLICNGKYKYLKYEEKQLYYFCEDIDFIKEKVTDIEVSNQCQSIIDEISRRKVKLIEKKNFFERGGKTTQITDKCNNKILDETFPFFECKSNDKRESVFSADMESDKHAGSHQLEKGVGDHLASPSGEFIKEEQVSFANPEGRTNNVSPINDIISVSIPILVVCVFSFLIYNFTPFGSKLQKFLKRKSDIRVNQGDHPISPLLADTSNYEDIYSDNVQYNISYQNV</sequence>
<gene>
    <name evidence="2" type="primary">PocGH01_00062900</name>
    <name evidence="2" type="ORF">POCGH01_00062900</name>
</gene>
<dbReference type="Pfam" id="PF05795">
    <property type="entry name" value="Plasmodium_Vir"/>
    <property type="match status" value="1"/>
</dbReference>
<proteinExistence type="predicted"/>
<feature type="transmembrane region" description="Helical" evidence="1">
    <location>
        <begin position="266"/>
        <end position="286"/>
    </location>
</feature>
<evidence type="ECO:0000313" key="2">
    <source>
        <dbReference type="EMBL" id="SBT85060.1"/>
    </source>
</evidence>
<accession>A0A1D3JGN6</accession>
<reference evidence="2 3" key="1">
    <citation type="submission" date="2016-06" db="EMBL/GenBank/DDBJ databases">
        <authorList>
            <consortium name="Pathogen Informatics"/>
        </authorList>
    </citation>
    <scope>NUCLEOTIDE SEQUENCE [LARGE SCALE GENOMIC DNA]</scope>
    <source>
        <strain evidence="2">PocGH01</strain>
    </source>
</reference>
<keyword evidence="3" id="KW-1185">Reference proteome</keyword>
<dbReference type="VEuPathDB" id="PlasmoDB:POWCR01_000229100"/>
<dbReference type="AlphaFoldDB" id="A0A1D3JGN6"/>
<dbReference type="InterPro" id="IPR008780">
    <property type="entry name" value="Plasmodium_Vir"/>
</dbReference>
<keyword evidence="1" id="KW-1133">Transmembrane helix</keyword>
<dbReference type="EMBL" id="FLRI01000621">
    <property type="protein sequence ID" value="SBT85060.1"/>
    <property type="molecule type" value="Genomic_DNA"/>
</dbReference>
<protein>
    <submittedName>
        <fullName evidence="2">PIR protein</fullName>
    </submittedName>
</protein>
<keyword evidence="1" id="KW-0472">Membrane</keyword>
<evidence type="ECO:0000256" key="1">
    <source>
        <dbReference type="SAM" id="Phobius"/>
    </source>
</evidence>
<evidence type="ECO:0000313" key="3">
    <source>
        <dbReference type="Proteomes" id="UP000242942"/>
    </source>
</evidence>
<organism evidence="2 3">
    <name type="scientific">Plasmodium ovale</name>
    <name type="common">malaria parasite P. ovale</name>
    <dbReference type="NCBI Taxonomy" id="36330"/>
    <lineage>
        <taxon>Eukaryota</taxon>
        <taxon>Sar</taxon>
        <taxon>Alveolata</taxon>
        <taxon>Apicomplexa</taxon>
        <taxon>Aconoidasida</taxon>
        <taxon>Haemosporida</taxon>
        <taxon>Plasmodiidae</taxon>
        <taxon>Plasmodium</taxon>
        <taxon>Plasmodium (Plasmodium)</taxon>
    </lineage>
</organism>
<keyword evidence="1" id="KW-0812">Transmembrane</keyword>
<dbReference type="VEuPathDB" id="PlasmoDB:PocGH01_00062900"/>
<dbReference type="OrthoDB" id="10339901at2759"/>
<dbReference type="Proteomes" id="UP000242942">
    <property type="component" value="Unassembled WGS sequence"/>
</dbReference>